<dbReference type="InterPro" id="IPR011761">
    <property type="entry name" value="ATP-grasp"/>
</dbReference>
<feature type="domain" description="ATP-grasp" evidence="2">
    <location>
        <begin position="117"/>
        <end position="305"/>
    </location>
</feature>
<dbReference type="EMBL" id="JACYXZ010000002">
    <property type="protein sequence ID" value="MBD8869504.1"/>
    <property type="molecule type" value="Genomic_DNA"/>
</dbReference>
<keyword evidence="1" id="KW-0067">ATP-binding</keyword>
<protein>
    <recommendedName>
        <fullName evidence="2">ATP-grasp domain-containing protein</fullName>
    </recommendedName>
</protein>
<evidence type="ECO:0000313" key="3">
    <source>
        <dbReference type="EMBL" id="MBD8869504.1"/>
    </source>
</evidence>
<keyword evidence="1" id="KW-0547">Nucleotide-binding</keyword>
<organism evidence="3 4">
    <name type="scientific">Nocardioides donggukensis</name>
    <dbReference type="NCBI Taxonomy" id="2774019"/>
    <lineage>
        <taxon>Bacteria</taxon>
        <taxon>Bacillati</taxon>
        <taxon>Actinomycetota</taxon>
        <taxon>Actinomycetes</taxon>
        <taxon>Propionibacteriales</taxon>
        <taxon>Nocardioidaceae</taxon>
        <taxon>Nocardioides</taxon>
    </lineage>
</organism>
<comment type="caution">
    <text evidence="3">The sequence shown here is derived from an EMBL/GenBank/DDBJ whole genome shotgun (WGS) entry which is preliminary data.</text>
</comment>
<sequence>MRVLLVGHAASREMLAAARCLGRAGHEVAVASGARRSLAGGSRHVHGEHRVPPPDVDVGGFVDAVAAAAAATRAEVAIGCGDPELLALSHHREQIPARVPLAAHDRVVHAVDKLGLVREAAAVGIAVPETVIADDRAVAAWRGPAVVKARLHWEPGLQSASGGWASARHVPADVSPAAAVRAVVDAGRSPVLQRPVDGDLIAVSAVRDSSGDLVALHQQHATHTWPPGAGISTRAFTVRPDPELAEQVRRLLARLGWIGMVQLQFLRPTRGPARLIDLNGRPYGSLALALAAGLPLPALWLDDHADVPGARPSGVRLGAAGVGYSWLGGDLRRALAERRGGALRDLAGTLRAWPGAAHPVADPADRGPVRRLPILVADEACSRLRGGR</sequence>
<dbReference type="PROSITE" id="PS50975">
    <property type="entry name" value="ATP_GRASP"/>
    <property type="match status" value="1"/>
</dbReference>
<evidence type="ECO:0000256" key="1">
    <source>
        <dbReference type="PROSITE-ProRule" id="PRU00409"/>
    </source>
</evidence>
<keyword evidence="4" id="KW-1185">Reference proteome</keyword>
<dbReference type="Gene3D" id="3.30.470.20">
    <property type="entry name" value="ATP-grasp fold, B domain"/>
    <property type="match status" value="1"/>
</dbReference>
<evidence type="ECO:0000313" key="4">
    <source>
        <dbReference type="Proteomes" id="UP000616839"/>
    </source>
</evidence>
<proteinExistence type="predicted"/>
<accession>A0A927Q1J3</accession>
<dbReference type="SUPFAM" id="SSF56059">
    <property type="entry name" value="Glutathione synthetase ATP-binding domain-like"/>
    <property type="match status" value="1"/>
</dbReference>
<dbReference type="RefSeq" id="WP_192142246.1">
    <property type="nucleotide sequence ID" value="NZ_JACYXZ010000002.1"/>
</dbReference>
<gene>
    <name evidence="3" type="ORF">IE331_07700</name>
</gene>
<reference evidence="3" key="1">
    <citation type="submission" date="2020-09" db="EMBL/GenBank/DDBJ databases">
        <title>Nocardioides sp. strain MJB4 16S ribosomal RNA gene Genome sequencing and assembly.</title>
        <authorList>
            <person name="Kim I."/>
        </authorList>
    </citation>
    <scope>NUCLEOTIDE SEQUENCE</scope>
    <source>
        <strain evidence="3">MJB4</strain>
    </source>
</reference>
<dbReference type="GO" id="GO:0046872">
    <property type="term" value="F:metal ion binding"/>
    <property type="evidence" value="ECO:0007669"/>
    <property type="project" value="InterPro"/>
</dbReference>
<dbReference type="Proteomes" id="UP000616839">
    <property type="component" value="Unassembled WGS sequence"/>
</dbReference>
<name>A0A927Q1J3_9ACTN</name>
<dbReference type="AlphaFoldDB" id="A0A927Q1J3"/>
<dbReference type="GO" id="GO:0005524">
    <property type="term" value="F:ATP binding"/>
    <property type="evidence" value="ECO:0007669"/>
    <property type="project" value="UniProtKB-UniRule"/>
</dbReference>
<evidence type="ECO:0000259" key="2">
    <source>
        <dbReference type="PROSITE" id="PS50975"/>
    </source>
</evidence>